<dbReference type="PROSITE" id="PS51118">
    <property type="entry name" value="HTH_HXLR"/>
    <property type="match status" value="1"/>
</dbReference>
<dbReference type="EMBL" id="CP000489">
    <property type="protein sequence ID" value="ABL69556.1"/>
    <property type="molecule type" value="Genomic_DNA"/>
</dbReference>
<dbReference type="InterPro" id="IPR002577">
    <property type="entry name" value="HTH_HxlR"/>
</dbReference>
<dbReference type="AlphaFoldDB" id="A1B212"/>
<accession>A1B212</accession>
<dbReference type="GeneID" id="93449839"/>
<evidence type="ECO:0000256" key="3">
    <source>
        <dbReference type="ARBA" id="ARBA00023163"/>
    </source>
</evidence>
<evidence type="ECO:0000313" key="5">
    <source>
        <dbReference type="EMBL" id="ABL69556.1"/>
    </source>
</evidence>
<dbReference type="KEGG" id="pde:Pden_1456"/>
<keyword evidence="1" id="KW-0805">Transcription regulation</keyword>
<reference evidence="6" key="1">
    <citation type="submission" date="2006-12" db="EMBL/GenBank/DDBJ databases">
        <title>Complete sequence of chromosome 1 of Paracoccus denitrificans PD1222.</title>
        <authorList>
            <person name="Copeland A."/>
            <person name="Lucas S."/>
            <person name="Lapidus A."/>
            <person name="Barry K."/>
            <person name="Detter J.C."/>
            <person name="Glavina del Rio T."/>
            <person name="Hammon N."/>
            <person name="Israni S."/>
            <person name="Dalin E."/>
            <person name="Tice H."/>
            <person name="Pitluck S."/>
            <person name="Munk A.C."/>
            <person name="Brettin T."/>
            <person name="Bruce D."/>
            <person name="Han C."/>
            <person name="Tapia R."/>
            <person name="Gilna P."/>
            <person name="Schmutz J."/>
            <person name="Larimer F."/>
            <person name="Land M."/>
            <person name="Hauser L."/>
            <person name="Kyrpides N."/>
            <person name="Lykidis A."/>
            <person name="Spiro S."/>
            <person name="Richardson D.J."/>
            <person name="Moir J.W.B."/>
            <person name="Ferguson S.J."/>
            <person name="van Spanning R.J.M."/>
            <person name="Richardson P."/>
        </authorList>
    </citation>
    <scope>NUCLEOTIDE SEQUENCE [LARGE SCALE GENOMIC DNA]</scope>
    <source>
        <strain evidence="6">Pd 1222</strain>
    </source>
</reference>
<evidence type="ECO:0000313" key="6">
    <source>
        <dbReference type="Proteomes" id="UP000000361"/>
    </source>
</evidence>
<dbReference type="RefSeq" id="WP_011747774.1">
    <property type="nucleotide sequence ID" value="NC_008686.1"/>
</dbReference>
<name>A1B212_PARDP</name>
<protein>
    <submittedName>
        <fullName evidence="5">Transcriptional regulator, HxlR family</fullName>
    </submittedName>
</protein>
<keyword evidence="2" id="KW-0238">DNA-binding</keyword>
<proteinExistence type="predicted"/>
<dbReference type="InterPro" id="IPR036390">
    <property type="entry name" value="WH_DNA-bd_sf"/>
</dbReference>
<feature type="domain" description="HTH hxlR-type" evidence="4">
    <location>
        <begin position="21"/>
        <end position="120"/>
    </location>
</feature>
<dbReference type="GO" id="GO:0003677">
    <property type="term" value="F:DNA binding"/>
    <property type="evidence" value="ECO:0007669"/>
    <property type="project" value="UniProtKB-KW"/>
</dbReference>
<dbReference type="Gene3D" id="1.10.10.10">
    <property type="entry name" value="Winged helix-like DNA-binding domain superfamily/Winged helix DNA-binding domain"/>
    <property type="match status" value="1"/>
</dbReference>
<keyword evidence="3" id="KW-0804">Transcription</keyword>
<evidence type="ECO:0000256" key="1">
    <source>
        <dbReference type="ARBA" id="ARBA00023015"/>
    </source>
</evidence>
<organism evidence="5 6">
    <name type="scientific">Paracoccus denitrificans (strain Pd 1222)</name>
    <dbReference type="NCBI Taxonomy" id="318586"/>
    <lineage>
        <taxon>Bacteria</taxon>
        <taxon>Pseudomonadati</taxon>
        <taxon>Pseudomonadota</taxon>
        <taxon>Alphaproteobacteria</taxon>
        <taxon>Rhodobacterales</taxon>
        <taxon>Paracoccaceae</taxon>
        <taxon>Paracoccus</taxon>
    </lineage>
</organism>
<dbReference type="HOGENOM" id="CLU_111585_0_1_5"/>
<evidence type="ECO:0000256" key="2">
    <source>
        <dbReference type="ARBA" id="ARBA00023125"/>
    </source>
</evidence>
<dbReference type="Pfam" id="PF01638">
    <property type="entry name" value="HxlR"/>
    <property type="match status" value="1"/>
</dbReference>
<keyword evidence="6" id="KW-1185">Reference proteome</keyword>
<evidence type="ECO:0000259" key="4">
    <source>
        <dbReference type="PROSITE" id="PS51118"/>
    </source>
</evidence>
<dbReference type="OrthoDB" id="9782219at2"/>
<sequence>MTNERHNASAQLHAPVPLAECALARAIRTIGDGWTLLILREALCGVERFDAMRDDLGIPRSVLSQRLKQLTSEGLLQRKPYSLPGQRPRDGYVLTERGRALIPALAALREWAETHLPGGPSRLRLQDSDGQKVLTHLIREDGEPVEDIAAIVAVAVPPDTNPA</sequence>
<dbReference type="EnsemblBacteria" id="ABL69556">
    <property type="protein sequence ID" value="ABL69556"/>
    <property type="gene ID" value="Pden_1456"/>
</dbReference>
<dbReference type="STRING" id="318586.Pden_1456"/>
<dbReference type="SUPFAM" id="SSF46785">
    <property type="entry name" value="Winged helix' DNA-binding domain"/>
    <property type="match status" value="1"/>
</dbReference>
<dbReference type="eggNOG" id="COG1733">
    <property type="taxonomic scope" value="Bacteria"/>
</dbReference>
<dbReference type="Proteomes" id="UP000000361">
    <property type="component" value="Chromosome 1"/>
</dbReference>
<gene>
    <name evidence="5" type="ordered locus">Pden_1456</name>
</gene>
<dbReference type="InterPro" id="IPR036388">
    <property type="entry name" value="WH-like_DNA-bd_sf"/>
</dbReference>
<dbReference type="PANTHER" id="PTHR33204">
    <property type="entry name" value="TRANSCRIPTIONAL REGULATOR, MARR FAMILY"/>
    <property type="match status" value="1"/>
</dbReference>
<dbReference type="PANTHER" id="PTHR33204:SF18">
    <property type="entry name" value="TRANSCRIPTIONAL REGULATORY PROTEIN"/>
    <property type="match status" value="1"/>
</dbReference>